<evidence type="ECO:0000256" key="4">
    <source>
        <dbReference type="SAM" id="MobiDB-lite"/>
    </source>
</evidence>
<evidence type="ECO:0000256" key="1">
    <source>
        <dbReference type="ARBA" id="ARBA00004123"/>
    </source>
</evidence>
<dbReference type="PROSITE" id="PS50102">
    <property type="entry name" value="RRM"/>
    <property type="match status" value="2"/>
</dbReference>
<dbReference type="Proteomes" id="UP000092321">
    <property type="component" value="Unassembled WGS sequence"/>
</dbReference>
<feature type="compositionally biased region" description="Polar residues" evidence="4">
    <location>
        <begin position="1"/>
        <end position="27"/>
    </location>
</feature>
<comment type="subcellular location">
    <subcellularLocation>
        <location evidence="1">Nucleus</location>
    </subcellularLocation>
</comment>
<organism evidence="6 7">
    <name type="scientific">Hanseniaspora valbyensis NRRL Y-1626</name>
    <dbReference type="NCBI Taxonomy" id="766949"/>
    <lineage>
        <taxon>Eukaryota</taxon>
        <taxon>Fungi</taxon>
        <taxon>Dikarya</taxon>
        <taxon>Ascomycota</taxon>
        <taxon>Saccharomycotina</taxon>
        <taxon>Saccharomycetes</taxon>
        <taxon>Saccharomycodales</taxon>
        <taxon>Saccharomycodaceae</taxon>
        <taxon>Hanseniaspora</taxon>
    </lineage>
</organism>
<dbReference type="AlphaFoldDB" id="A0A1B7TI29"/>
<dbReference type="PANTHER" id="PTHR48033">
    <property type="entry name" value="RNA-BINDING (RRM/RBD/RNP MOTIFS) FAMILY PROTEIN"/>
    <property type="match status" value="1"/>
</dbReference>
<gene>
    <name evidence="6" type="ORF">HANVADRAFT_21940</name>
</gene>
<feature type="domain" description="RRM" evidence="5">
    <location>
        <begin position="121"/>
        <end position="198"/>
    </location>
</feature>
<dbReference type="SUPFAM" id="SSF54928">
    <property type="entry name" value="RNA-binding domain, RBD"/>
    <property type="match status" value="2"/>
</dbReference>
<comment type="caution">
    <text evidence="6">The sequence shown here is derived from an EMBL/GenBank/DDBJ whole genome shotgun (WGS) entry which is preliminary data.</text>
</comment>
<name>A0A1B7TI29_9ASCO</name>
<keyword evidence="7" id="KW-1185">Reference proteome</keyword>
<feature type="domain" description="RRM" evidence="5">
    <location>
        <begin position="38"/>
        <end position="112"/>
    </location>
</feature>
<dbReference type="Pfam" id="PF00076">
    <property type="entry name" value="RRM_1"/>
    <property type="match status" value="2"/>
</dbReference>
<dbReference type="EMBL" id="LXPE01000004">
    <property type="protein sequence ID" value="OBA28394.1"/>
    <property type="molecule type" value="Genomic_DNA"/>
</dbReference>
<evidence type="ECO:0000259" key="5">
    <source>
        <dbReference type="PROSITE" id="PS50102"/>
    </source>
</evidence>
<dbReference type="PANTHER" id="PTHR48033:SF10">
    <property type="entry name" value="RNA-BINDING PROTEIN SQUID"/>
    <property type="match status" value="1"/>
</dbReference>
<keyword evidence="2" id="KW-0539">Nucleus</keyword>
<dbReference type="OrthoDB" id="1875751at2759"/>
<dbReference type="InterPro" id="IPR012677">
    <property type="entry name" value="Nucleotide-bd_a/b_plait_sf"/>
</dbReference>
<protein>
    <submittedName>
        <fullName evidence="6">Interdomain Rrm packing contributes To Rna recognition in the Rna15, Hrp1, anchor Rna 3</fullName>
    </submittedName>
</protein>
<proteinExistence type="predicted"/>
<accession>A0A1B7TI29</accession>
<dbReference type="GO" id="GO:0005654">
    <property type="term" value="C:nucleoplasm"/>
    <property type="evidence" value="ECO:0007669"/>
    <property type="project" value="TreeGrafter"/>
</dbReference>
<dbReference type="GO" id="GO:0010468">
    <property type="term" value="P:regulation of gene expression"/>
    <property type="evidence" value="ECO:0007669"/>
    <property type="project" value="TreeGrafter"/>
</dbReference>
<evidence type="ECO:0000313" key="6">
    <source>
        <dbReference type="EMBL" id="OBA28394.1"/>
    </source>
</evidence>
<evidence type="ECO:0000256" key="2">
    <source>
        <dbReference type="ARBA" id="ARBA00023242"/>
    </source>
</evidence>
<dbReference type="Gene3D" id="3.30.70.330">
    <property type="match status" value="2"/>
</dbReference>
<reference evidence="7" key="1">
    <citation type="journal article" date="2016" name="Proc. Natl. Acad. Sci. U.S.A.">
        <title>Comparative genomics of biotechnologically important yeasts.</title>
        <authorList>
            <person name="Riley R."/>
            <person name="Haridas S."/>
            <person name="Wolfe K.H."/>
            <person name="Lopes M.R."/>
            <person name="Hittinger C.T."/>
            <person name="Goeker M."/>
            <person name="Salamov A.A."/>
            <person name="Wisecaver J.H."/>
            <person name="Long T.M."/>
            <person name="Calvey C.H."/>
            <person name="Aerts A.L."/>
            <person name="Barry K.W."/>
            <person name="Choi C."/>
            <person name="Clum A."/>
            <person name="Coughlan A.Y."/>
            <person name="Deshpande S."/>
            <person name="Douglass A.P."/>
            <person name="Hanson S.J."/>
            <person name="Klenk H.-P."/>
            <person name="LaButti K.M."/>
            <person name="Lapidus A."/>
            <person name="Lindquist E.A."/>
            <person name="Lipzen A.M."/>
            <person name="Meier-Kolthoff J.P."/>
            <person name="Ohm R.A."/>
            <person name="Otillar R.P."/>
            <person name="Pangilinan J.L."/>
            <person name="Peng Y."/>
            <person name="Rokas A."/>
            <person name="Rosa C.A."/>
            <person name="Scheuner C."/>
            <person name="Sibirny A.A."/>
            <person name="Slot J.C."/>
            <person name="Stielow J.B."/>
            <person name="Sun H."/>
            <person name="Kurtzman C.P."/>
            <person name="Blackwell M."/>
            <person name="Grigoriev I.V."/>
            <person name="Jeffries T.W."/>
        </authorList>
    </citation>
    <scope>NUCLEOTIDE SEQUENCE [LARGE SCALE GENOMIC DNA]</scope>
    <source>
        <strain evidence="7">NRRL Y-1626</strain>
    </source>
</reference>
<dbReference type="InterPro" id="IPR035979">
    <property type="entry name" value="RBD_domain_sf"/>
</dbReference>
<dbReference type="GO" id="GO:0003723">
    <property type="term" value="F:RNA binding"/>
    <property type="evidence" value="ECO:0007669"/>
    <property type="project" value="UniProtKB-UniRule"/>
</dbReference>
<dbReference type="SMART" id="SM00360">
    <property type="entry name" value="RRM"/>
    <property type="match status" value="2"/>
</dbReference>
<evidence type="ECO:0000313" key="7">
    <source>
        <dbReference type="Proteomes" id="UP000092321"/>
    </source>
</evidence>
<feature type="non-terminal residue" evidence="6">
    <location>
        <position position="199"/>
    </location>
</feature>
<sequence>MQDQHQQHSGAEQTNSDSNTPGNNPNGSLKADLSTEITKMFVGGLNWDTSEDDLKAYFSKYGPIISVQIRKDREGKSKGYGFVDFENASSITEVLATRHILDGKVIDPKRAIPKTEQDKIGKIFVGGLHPEIKPKAFEEFFSKYGNILDAQLMINKNTGMCRGFGFITYDTPQAIEPLVAAKFIDFNGKKIEIKRAEQK</sequence>
<feature type="region of interest" description="Disordered" evidence="4">
    <location>
        <begin position="1"/>
        <end position="30"/>
    </location>
</feature>
<dbReference type="GO" id="GO:0000785">
    <property type="term" value="C:chromatin"/>
    <property type="evidence" value="ECO:0007669"/>
    <property type="project" value="TreeGrafter"/>
</dbReference>
<evidence type="ECO:0000256" key="3">
    <source>
        <dbReference type="PROSITE-ProRule" id="PRU00176"/>
    </source>
</evidence>
<keyword evidence="3" id="KW-0694">RNA-binding</keyword>
<dbReference type="InterPro" id="IPR000504">
    <property type="entry name" value="RRM_dom"/>
</dbReference>